<keyword evidence="3" id="KW-0808">Transferase</keyword>
<comment type="caution">
    <text evidence="14">The sequence shown here is derived from an EMBL/GenBank/DDBJ whole genome shotgun (WGS) entry which is preliminary data.</text>
</comment>
<evidence type="ECO:0000259" key="13">
    <source>
        <dbReference type="Pfam" id="PF01553"/>
    </source>
</evidence>
<dbReference type="CDD" id="cd07989">
    <property type="entry name" value="LPLAT_AGPAT-like"/>
    <property type="match status" value="1"/>
</dbReference>
<keyword evidence="9" id="KW-0012">Acyltransferase</keyword>
<keyword evidence="7" id="KW-0496">Mitochondrion</keyword>
<feature type="domain" description="Phospholipid/glycerol acyltransferase" evidence="13">
    <location>
        <begin position="4"/>
        <end position="54"/>
    </location>
</feature>
<dbReference type="GO" id="GO:0005743">
    <property type="term" value="C:mitochondrial inner membrane"/>
    <property type="evidence" value="ECO:0007669"/>
    <property type="project" value="UniProtKB-SubCell"/>
</dbReference>
<dbReference type="InterPro" id="IPR002123">
    <property type="entry name" value="Plipid/glycerol_acylTrfase"/>
</dbReference>
<evidence type="ECO:0000256" key="2">
    <source>
        <dbReference type="ARBA" id="ARBA00010524"/>
    </source>
</evidence>
<evidence type="ECO:0000256" key="6">
    <source>
        <dbReference type="ARBA" id="ARBA00023098"/>
    </source>
</evidence>
<evidence type="ECO:0000256" key="9">
    <source>
        <dbReference type="ARBA" id="ARBA00023315"/>
    </source>
</evidence>
<dbReference type="PRINTS" id="PR00979">
    <property type="entry name" value="TAFAZZIN"/>
</dbReference>
<sequence length="257" mass="28540">MDLAISKLNRGGWVHIFPEGSRSRDGGKTMGSAKRGIGRLVLDADNVPMVVPFVHTGMQDVMPVGAKFPRIGKMVTILIGDPINFDDLINKEGDGSISRGKLYDAVSARIGDRLKKLKLQVERLAIEQALRAQSYPSRVTDRAAQILQELDWESLGMENYVQGLESYVSRLKPQESNGEDWCSRVGFSGGGGFVSRIRGYMDGTEVMGFAARGLFINNEYFDSVKEVSPLRVWNNLWKSMSEDHHLPSNPLLTAEIH</sequence>
<evidence type="ECO:0000256" key="5">
    <source>
        <dbReference type="ARBA" id="ARBA00022792"/>
    </source>
</evidence>
<dbReference type="PANTHER" id="PTHR12497:SF0">
    <property type="entry name" value="TAFAZZIN"/>
    <property type="match status" value="1"/>
</dbReference>
<dbReference type="Proteomes" id="UP001634393">
    <property type="component" value="Unassembled WGS sequence"/>
</dbReference>
<evidence type="ECO:0000313" key="14">
    <source>
        <dbReference type="EMBL" id="KAL3838527.1"/>
    </source>
</evidence>
<dbReference type="PANTHER" id="PTHR12497">
    <property type="entry name" value="TAZ PROTEIN TAFAZZIN"/>
    <property type="match status" value="1"/>
</dbReference>
<comment type="similarity">
    <text evidence="2 12">Belongs to the taffazin family.</text>
</comment>
<evidence type="ECO:0000256" key="8">
    <source>
        <dbReference type="ARBA" id="ARBA00023136"/>
    </source>
</evidence>
<name>A0ABD3TP31_9LAMI</name>
<organism evidence="14 15">
    <name type="scientific">Penstemon smallii</name>
    <dbReference type="NCBI Taxonomy" id="265156"/>
    <lineage>
        <taxon>Eukaryota</taxon>
        <taxon>Viridiplantae</taxon>
        <taxon>Streptophyta</taxon>
        <taxon>Embryophyta</taxon>
        <taxon>Tracheophyta</taxon>
        <taxon>Spermatophyta</taxon>
        <taxon>Magnoliopsida</taxon>
        <taxon>eudicotyledons</taxon>
        <taxon>Gunneridae</taxon>
        <taxon>Pentapetalae</taxon>
        <taxon>asterids</taxon>
        <taxon>lamiids</taxon>
        <taxon>Lamiales</taxon>
        <taxon>Plantaginaceae</taxon>
        <taxon>Cheloneae</taxon>
        <taxon>Penstemon</taxon>
    </lineage>
</organism>
<dbReference type="AlphaFoldDB" id="A0ABD3TP31"/>
<evidence type="ECO:0000256" key="11">
    <source>
        <dbReference type="ARBA" id="ARBA00047906"/>
    </source>
</evidence>
<dbReference type="GO" id="GO:0005741">
    <property type="term" value="C:mitochondrial outer membrane"/>
    <property type="evidence" value="ECO:0007669"/>
    <property type="project" value="UniProtKB-SubCell"/>
</dbReference>
<keyword evidence="6" id="KW-0443">Lipid metabolism</keyword>
<evidence type="ECO:0000256" key="7">
    <source>
        <dbReference type="ARBA" id="ARBA00023128"/>
    </source>
</evidence>
<keyword evidence="8" id="KW-0472">Membrane</keyword>
<dbReference type="GO" id="GO:0006629">
    <property type="term" value="P:lipid metabolic process"/>
    <property type="evidence" value="ECO:0007669"/>
    <property type="project" value="UniProtKB-KW"/>
</dbReference>
<evidence type="ECO:0000256" key="3">
    <source>
        <dbReference type="ARBA" id="ARBA00022679"/>
    </source>
</evidence>
<evidence type="ECO:0000256" key="12">
    <source>
        <dbReference type="RuleBase" id="RU365062"/>
    </source>
</evidence>
<proteinExistence type="inferred from homology"/>
<reference evidence="14 15" key="1">
    <citation type="submission" date="2024-12" db="EMBL/GenBank/DDBJ databases">
        <title>The unique morphological basis and parallel evolutionary history of personate flowers in Penstemon.</title>
        <authorList>
            <person name="Depatie T.H."/>
            <person name="Wessinger C.A."/>
        </authorList>
    </citation>
    <scope>NUCLEOTIDE SEQUENCE [LARGE SCALE GENOMIC DNA]</scope>
    <source>
        <strain evidence="14">WTNN_2</strain>
        <tissue evidence="14">Leaf</tissue>
    </source>
</reference>
<keyword evidence="4" id="KW-1000">Mitochondrion outer membrane</keyword>
<comment type="subcellular location">
    <subcellularLocation>
        <location evidence="1">Mitochondrion inner membrane</location>
        <topology evidence="1">Peripheral membrane protein</topology>
        <orientation evidence="1">Intermembrane side</orientation>
    </subcellularLocation>
    <subcellularLocation>
        <location evidence="10">Mitochondrion outer membrane</location>
        <topology evidence="10">Peripheral membrane protein</topology>
        <orientation evidence="10">Intermembrane side</orientation>
    </subcellularLocation>
</comment>
<accession>A0ABD3TP31</accession>
<gene>
    <name evidence="14" type="ORF">ACJIZ3_023118</name>
</gene>
<evidence type="ECO:0000256" key="4">
    <source>
        <dbReference type="ARBA" id="ARBA00022787"/>
    </source>
</evidence>
<dbReference type="GO" id="GO:0016746">
    <property type="term" value="F:acyltransferase activity"/>
    <property type="evidence" value="ECO:0007669"/>
    <property type="project" value="UniProtKB-KW"/>
</dbReference>
<dbReference type="Pfam" id="PF01553">
    <property type="entry name" value="Acyltransferase"/>
    <property type="match status" value="1"/>
</dbReference>
<evidence type="ECO:0000313" key="15">
    <source>
        <dbReference type="Proteomes" id="UP001634393"/>
    </source>
</evidence>
<protein>
    <recommendedName>
        <fullName evidence="12">Tafazzin family protein</fullName>
    </recommendedName>
</protein>
<keyword evidence="5" id="KW-0999">Mitochondrion inner membrane</keyword>
<dbReference type="EMBL" id="JBJXBP010000003">
    <property type="protein sequence ID" value="KAL3838527.1"/>
    <property type="molecule type" value="Genomic_DNA"/>
</dbReference>
<dbReference type="InterPro" id="IPR000872">
    <property type="entry name" value="Tafazzin"/>
</dbReference>
<comment type="catalytic activity">
    <reaction evidence="11">
        <text>1'-[1,2-diacyl-sn-glycero-3-phospho],3'-[1-acyl-sn-glycero-3-phospho]-glycerol + a 1,2-diacyl-sn-glycero-3-phosphocholine = a cardiolipin + a 1-acyl-sn-glycero-3-phosphocholine</text>
        <dbReference type="Rhea" id="RHEA:33731"/>
        <dbReference type="ChEBI" id="CHEBI:57643"/>
        <dbReference type="ChEBI" id="CHEBI:58168"/>
        <dbReference type="ChEBI" id="CHEBI:62237"/>
        <dbReference type="ChEBI" id="CHEBI:64743"/>
    </reaction>
    <physiologicalReaction direction="left-to-right" evidence="11">
        <dbReference type="Rhea" id="RHEA:33732"/>
    </physiologicalReaction>
    <physiologicalReaction direction="right-to-left" evidence="11">
        <dbReference type="Rhea" id="RHEA:33733"/>
    </physiologicalReaction>
</comment>
<dbReference type="SUPFAM" id="SSF69593">
    <property type="entry name" value="Glycerol-3-phosphate (1)-acyltransferase"/>
    <property type="match status" value="1"/>
</dbReference>
<keyword evidence="15" id="KW-1185">Reference proteome</keyword>
<evidence type="ECO:0000256" key="10">
    <source>
        <dbReference type="ARBA" id="ARBA00024323"/>
    </source>
</evidence>
<evidence type="ECO:0000256" key="1">
    <source>
        <dbReference type="ARBA" id="ARBA00004137"/>
    </source>
</evidence>